<reference evidence="1 2" key="1">
    <citation type="journal article" date="2014" name="Am. J. Bot.">
        <title>Genome assembly and annotation for red clover (Trifolium pratense; Fabaceae).</title>
        <authorList>
            <person name="Istvanek J."/>
            <person name="Jaros M."/>
            <person name="Krenek A."/>
            <person name="Repkova J."/>
        </authorList>
    </citation>
    <scope>NUCLEOTIDE SEQUENCE [LARGE SCALE GENOMIC DNA]</scope>
    <source>
        <strain evidence="2">cv. Tatra</strain>
        <tissue evidence="1">Young leaves</tissue>
    </source>
</reference>
<sequence length="148" mass="16248">SCAVAQLPAQDPIPRCSSCAMRSSSAPWRSLQGSNLPFQALIAPYATSLRHGADPREKFFPNHSSLRHAQSCGAMAQVSEKFLPVQLSFAPCAVLLCHGAAYKGLELPILAQLRHAQHSCAMAQPEFKFSLFYLRITQPSIRLLFHSL</sequence>
<gene>
    <name evidence="1" type="ORF">L195_g052768</name>
</gene>
<dbReference type="Proteomes" id="UP000236291">
    <property type="component" value="Unassembled WGS sequence"/>
</dbReference>
<dbReference type="EMBL" id="ASHM01086680">
    <property type="protein sequence ID" value="PNX62041.1"/>
    <property type="molecule type" value="Genomic_DNA"/>
</dbReference>
<feature type="non-terminal residue" evidence="1">
    <location>
        <position position="1"/>
    </location>
</feature>
<dbReference type="AlphaFoldDB" id="A0A2K3K6Y0"/>
<evidence type="ECO:0000313" key="2">
    <source>
        <dbReference type="Proteomes" id="UP000236291"/>
    </source>
</evidence>
<name>A0A2K3K6Y0_TRIPR</name>
<reference evidence="1 2" key="2">
    <citation type="journal article" date="2017" name="Front. Plant Sci.">
        <title>Gene Classification and Mining of Molecular Markers Useful in Red Clover (Trifolium pratense) Breeding.</title>
        <authorList>
            <person name="Istvanek J."/>
            <person name="Dluhosova J."/>
            <person name="Dluhos P."/>
            <person name="Patkova L."/>
            <person name="Nedelnik J."/>
            <person name="Repkova J."/>
        </authorList>
    </citation>
    <scope>NUCLEOTIDE SEQUENCE [LARGE SCALE GENOMIC DNA]</scope>
    <source>
        <strain evidence="2">cv. Tatra</strain>
        <tissue evidence="1">Young leaves</tissue>
    </source>
</reference>
<accession>A0A2K3K6Y0</accession>
<proteinExistence type="predicted"/>
<protein>
    <submittedName>
        <fullName evidence="1">Uncharacterized protein</fullName>
    </submittedName>
</protein>
<comment type="caution">
    <text evidence="1">The sequence shown here is derived from an EMBL/GenBank/DDBJ whole genome shotgun (WGS) entry which is preliminary data.</text>
</comment>
<organism evidence="1 2">
    <name type="scientific">Trifolium pratense</name>
    <name type="common">Red clover</name>
    <dbReference type="NCBI Taxonomy" id="57577"/>
    <lineage>
        <taxon>Eukaryota</taxon>
        <taxon>Viridiplantae</taxon>
        <taxon>Streptophyta</taxon>
        <taxon>Embryophyta</taxon>
        <taxon>Tracheophyta</taxon>
        <taxon>Spermatophyta</taxon>
        <taxon>Magnoliopsida</taxon>
        <taxon>eudicotyledons</taxon>
        <taxon>Gunneridae</taxon>
        <taxon>Pentapetalae</taxon>
        <taxon>rosids</taxon>
        <taxon>fabids</taxon>
        <taxon>Fabales</taxon>
        <taxon>Fabaceae</taxon>
        <taxon>Papilionoideae</taxon>
        <taxon>50 kb inversion clade</taxon>
        <taxon>NPAAA clade</taxon>
        <taxon>Hologalegina</taxon>
        <taxon>IRL clade</taxon>
        <taxon>Trifolieae</taxon>
        <taxon>Trifolium</taxon>
    </lineage>
</organism>
<evidence type="ECO:0000313" key="1">
    <source>
        <dbReference type="EMBL" id="PNX62041.1"/>
    </source>
</evidence>